<gene>
    <name evidence="16" type="ORF">GCM10011614_18680</name>
</gene>
<dbReference type="FunFam" id="3.30.565.10:FF:000049">
    <property type="entry name" value="Two-component sensor histidine kinase"/>
    <property type="match status" value="1"/>
</dbReference>
<keyword evidence="12" id="KW-0175">Coiled coil</keyword>
<dbReference type="AlphaFoldDB" id="A0A918PFN4"/>
<dbReference type="Gene3D" id="3.40.50.2300">
    <property type="match status" value="1"/>
</dbReference>
<dbReference type="PANTHER" id="PTHR43047:SF9">
    <property type="entry name" value="HISTIDINE KINASE"/>
    <property type="match status" value="1"/>
</dbReference>
<dbReference type="InterPro" id="IPR001789">
    <property type="entry name" value="Sig_transdc_resp-reg_receiver"/>
</dbReference>
<evidence type="ECO:0000256" key="6">
    <source>
        <dbReference type="ARBA" id="ARBA00022679"/>
    </source>
</evidence>
<dbReference type="Proteomes" id="UP000648075">
    <property type="component" value="Unassembled WGS sequence"/>
</dbReference>
<dbReference type="InterPro" id="IPR036890">
    <property type="entry name" value="HATPase_C_sf"/>
</dbReference>
<comment type="subcellular location">
    <subcellularLocation>
        <location evidence="2">Membrane</location>
        <topology evidence="2">Multi-pass membrane protein</topology>
    </subcellularLocation>
</comment>
<feature type="domain" description="Response regulatory" evidence="15">
    <location>
        <begin position="996"/>
        <end position="1108"/>
    </location>
</feature>
<dbReference type="EC" id="2.7.13.3" evidence="4"/>
<keyword evidence="7 13" id="KW-0812">Transmembrane</keyword>
<dbReference type="PROSITE" id="PS50283">
    <property type="entry name" value="NA_SOLUT_SYMP_3"/>
    <property type="match status" value="1"/>
</dbReference>
<dbReference type="InterPro" id="IPR035965">
    <property type="entry name" value="PAS-like_dom_sf"/>
</dbReference>
<evidence type="ECO:0000256" key="11">
    <source>
        <dbReference type="PROSITE-ProRule" id="PRU00169"/>
    </source>
</evidence>
<keyword evidence="8" id="KW-0418">Kinase</keyword>
<evidence type="ECO:0000256" key="8">
    <source>
        <dbReference type="ARBA" id="ARBA00022777"/>
    </source>
</evidence>
<dbReference type="SMART" id="SM00448">
    <property type="entry name" value="REC"/>
    <property type="match status" value="1"/>
</dbReference>
<dbReference type="InterPro" id="IPR011006">
    <property type="entry name" value="CheY-like_superfamily"/>
</dbReference>
<dbReference type="CDD" id="cd10322">
    <property type="entry name" value="SLC5sbd"/>
    <property type="match status" value="1"/>
</dbReference>
<sequence>MSLNLAATFALLLILLLFSVAALVEARSERLRKAPRMRHVAYTLALGVYCSSWTFYGAVGSAVRDGWSYLPIYLGPILLLIVAPRFLRSLSRAVAEEQAATVSDFIAARFGHDVIVARLVTIIALFGTIPYIALQFRSIGRAFSAVSGQNVSDTMMVVAAGLLAVFSILFAARRFELAGRSEGLLFAIGAESLIKIVAMLLVATLAISMLITAPDAALAQSREILSARFAPGHLSLDFAVIFLISVMAIVVLPRQFYMGLVEAQQTDDLVRSRFGLAAYLAAMAIVVLPIALAGSAFLSAGQMPDLYVLQLPTSVGRTAIVAIALIGGISAAASMVIVDSSALATMVSNDLIFPSILRSRQALADGAIGRQMLRVRRASIIAIIALSLAWAELVSARESLASIGLVAFAAMAQFTPHLILAVARPDRDPIPARASLAIGLMLWAYTLGLPPILPTALLDFLATGPFDPLRLFGIGQASPLVHGVVWSLGANLLAFALVSARGVTNGPLSLQLRANRKVSDLEGLLQLTASFVGEERAEREFPAVRNGVPIDRRSAKRAQQLIAGIVGTSSARSLVASALADGQMSLQDVARLLDKGGQSLRFSRQLLADTFENVDAGISVVDAELNLVAWNSRYEELFDYPPGMIRVGVPVADLIRHNAGRGDFGPGDAEHHVEKRLDHLRRRLAHSFERRRNDGRVIKTVGGPMSGGGYVMSFTDITSEARIREELQHTLDELEHRVAERTRELSEANRRLAKADREKTRFLAAASHDLLQPLHAARLFAAALDRDTQGPTRLLAHRVQSAIVAAEDLLRALLDISKLDAGGVNPRPEPVSLQDFLGDLCESFRPLAEEKALVLRLGPCPGAVHTDPALLRSVMQNLLTNALRYTPTGRILIGVRARGNEWRIDVIDTGIGIPEDRLGAIFGEFTRIGEIDVDGLGLGLALVERITRLLGGRIDVVSAPGKGSRFSLSLPKLHGSAPANPATSRQFHASVQQPLSVLVVDNDEAIVAATSALLEKLGHRPVPARTIAQAVAAHDGVDLLLVDYQLDHGEDGLSLIEAVRQQGSTRPALLITAENREDMRARAARLNVPILTKPVDPERLMQAIAQLSVTKIET</sequence>
<feature type="modified residue" description="4-aspartylphosphate" evidence="11">
    <location>
        <position position="1043"/>
    </location>
</feature>
<dbReference type="Gene3D" id="3.30.450.20">
    <property type="entry name" value="PAS domain"/>
    <property type="match status" value="1"/>
</dbReference>
<dbReference type="InterPro" id="IPR001734">
    <property type="entry name" value="Na/solute_symporter"/>
</dbReference>
<dbReference type="PROSITE" id="PS50109">
    <property type="entry name" value="HIS_KIN"/>
    <property type="match status" value="1"/>
</dbReference>
<dbReference type="Pfam" id="PF02518">
    <property type="entry name" value="HATPase_c"/>
    <property type="match status" value="1"/>
</dbReference>
<dbReference type="Gene3D" id="3.30.565.10">
    <property type="entry name" value="Histidine kinase-like ATPase, C-terminal domain"/>
    <property type="match status" value="1"/>
</dbReference>
<feature type="transmembrane region" description="Helical" evidence="13">
    <location>
        <begin position="68"/>
        <end position="87"/>
    </location>
</feature>
<dbReference type="SMART" id="SM00388">
    <property type="entry name" value="HisKA"/>
    <property type="match status" value="1"/>
</dbReference>
<evidence type="ECO:0000256" key="7">
    <source>
        <dbReference type="ARBA" id="ARBA00022692"/>
    </source>
</evidence>
<feature type="coiled-coil region" evidence="12">
    <location>
        <begin position="717"/>
        <end position="765"/>
    </location>
</feature>
<evidence type="ECO:0000256" key="1">
    <source>
        <dbReference type="ARBA" id="ARBA00000085"/>
    </source>
</evidence>
<dbReference type="GO" id="GO:0005886">
    <property type="term" value="C:plasma membrane"/>
    <property type="evidence" value="ECO:0007669"/>
    <property type="project" value="TreeGrafter"/>
</dbReference>
<dbReference type="InterPro" id="IPR003661">
    <property type="entry name" value="HisK_dim/P_dom"/>
</dbReference>
<dbReference type="PRINTS" id="PR00344">
    <property type="entry name" value="BCTRLSENSOR"/>
</dbReference>
<reference evidence="16" key="1">
    <citation type="journal article" date="2014" name="Int. J. Syst. Evol. Microbiol.">
        <title>Complete genome sequence of Corynebacterium casei LMG S-19264T (=DSM 44701T), isolated from a smear-ripened cheese.</title>
        <authorList>
            <consortium name="US DOE Joint Genome Institute (JGI-PGF)"/>
            <person name="Walter F."/>
            <person name="Albersmeier A."/>
            <person name="Kalinowski J."/>
            <person name="Ruckert C."/>
        </authorList>
    </citation>
    <scope>NUCLEOTIDE SEQUENCE</scope>
    <source>
        <strain evidence="16">KCTC 32255</strain>
    </source>
</reference>
<feature type="transmembrane region" description="Helical" evidence="13">
    <location>
        <begin position="435"/>
        <end position="457"/>
    </location>
</feature>
<reference evidence="16" key="2">
    <citation type="submission" date="2020-09" db="EMBL/GenBank/DDBJ databases">
        <authorList>
            <person name="Sun Q."/>
            <person name="Kim S."/>
        </authorList>
    </citation>
    <scope>NUCLEOTIDE SEQUENCE</scope>
    <source>
        <strain evidence="16">KCTC 32255</strain>
    </source>
</reference>
<dbReference type="PROSITE" id="PS50110">
    <property type="entry name" value="RESPONSE_REGULATORY"/>
    <property type="match status" value="1"/>
</dbReference>
<dbReference type="SMART" id="SM00387">
    <property type="entry name" value="HATPase_c"/>
    <property type="match status" value="1"/>
</dbReference>
<evidence type="ECO:0000256" key="2">
    <source>
        <dbReference type="ARBA" id="ARBA00004141"/>
    </source>
</evidence>
<feature type="domain" description="Histidine kinase" evidence="14">
    <location>
        <begin position="765"/>
        <end position="974"/>
    </location>
</feature>
<keyword evidence="9 13" id="KW-1133">Transmembrane helix</keyword>
<feature type="transmembrane region" description="Helical" evidence="13">
    <location>
        <begin position="115"/>
        <end position="134"/>
    </location>
</feature>
<evidence type="ECO:0000256" key="9">
    <source>
        <dbReference type="ARBA" id="ARBA00022989"/>
    </source>
</evidence>
<evidence type="ECO:0000313" key="16">
    <source>
        <dbReference type="EMBL" id="GGZ03958.1"/>
    </source>
</evidence>
<dbReference type="Gene3D" id="1.20.1730.10">
    <property type="entry name" value="Sodium/glucose cotransporter"/>
    <property type="match status" value="1"/>
</dbReference>
<keyword evidence="5 11" id="KW-0597">Phosphoprotein</keyword>
<feature type="transmembrane region" description="Helical" evidence="13">
    <location>
        <begin position="274"/>
        <end position="298"/>
    </location>
</feature>
<protein>
    <recommendedName>
        <fullName evidence="4">histidine kinase</fullName>
        <ecNumber evidence="4">2.7.13.3</ecNumber>
    </recommendedName>
</protein>
<dbReference type="SUPFAM" id="SSF55874">
    <property type="entry name" value="ATPase domain of HSP90 chaperone/DNA topoisomerase II/histidine kinase"/>
    <property type="match status" value="1"/>
</dbReference>
<evidence type="ECO:0000256" key="13">
    <source>
        <dbReference type="SAM" id="Phobius"/>
    </source>
</evidence>
<dbReference type="SUPFAM" id="SSF52172">
    <property type="entry name" value="CheY-like"/>
    <property type="match status" value="1"/>
</dbReference>
<evidence type="ECO:0000256" key="10">
    <source>
        <dbReference type="ARBA" id="ARBA00023136"/>
    </source>
</evidence>
<comment type="similarity">
    <text evidence="3">Belongs to the sodium:solute symporter (SSF) (TC 2.A.21) family.</text>
</comment>
<organism evidence="16 17">
    <name type="scientific">Novosphingobium colocasiae</name>
    <dbReference type="NCBI Taxonomy" id="1256513"/>
    <lineage>
        <taxon>Bacteria</taxon>
        <taxon>Pseudomonadati</taxon>
        <taxon>Pseudomonadota</taxon>
        <taxon>Alphaproteobacteria</taxon>
        <taxon>Sphingomonadales</taxon>
        <taxon>Sphingomonadaceae</taxon>
        <taxon>Novosphingobium</taxon>
    </lineage>
</organism>
<accession>A0A918PFN4</accession>
<feature type="transmembrane region" description="Helical" evidence="13">
    <location>
        <begin position="154"/>
        <end position="172"/>
    </location>
</feature>
<dbReference type="CDD" id="cd00082">
    <property type="entry name" value="HisKA"/>
    <property type="match status" value="1"/>
</dbReference>
<feature type="transmembrane region" description="Helical" evidence="13">
    <location>
        <begin position="193"/>
        <end position="213"/>
    </location>
</feature>
<dbReference type="InterPro" id="IPR004358">
    <property type="entry name" value="Sig_transdc_His_kin-like_C"/>
</dbReference>
<evidence type="ECO:0000259" key="14">
    <source>
        <dbReference type="PROSITE" id="PS50109"/>
    </source>
</evidence>
<feature type="transmembrane region" description="Helical" evidence="13">
    <location>
        <begin position="318"/>
        <end position="338"/>
    </location>
</feature>
<dbReference type="CDD" id="cd00130">
    <property type="entry name" value="PAS"/>
    <property type="match status" value="1"/>
</dbReference>
<keyword evidence="10 13" id="KW-0472">Membrane</keyword>
<dbReference type="GO" id="GO:0009927">
    <property type="term" value="F:histidine phosphotransfer kinase activity"/>
    <property type="evidence" value="ECO:0007669"/>
    <property type="project" value="TreeGrafter"/>
</dbReference>
<evidence type="ECO:0000256" key="12">
    <source>
        <dbReference type="SAM" id="Coils"/>
    </source>
</evidence>
<feature type="transmembrane region" description="Helical" evidence="13">
    <location>
        <begin position="6"/>
        <end position="27"/>
    </location>
</feature>
<feature type="transmembrane region" description="Helical" evidence="13">
    <location>
        <begin position="39"/>
        <end position="56"/>
    </location>
</feature>
<proteinExistence type="inferred from homology"/>
<name>A0A918PFN4_9SPHN</name>
<evidence type="ECO:0000259" key="15">
    <source>
        <dbReference type="PROSITE" id="PS50110"/>
    </source>
</evidence>
<dbReference type="SUPFAM" id="SSF55785">
    <property type="entry name" value="PYP-like sensor domain (PAS domain)"/>
    <property type="match status" value="1"/>
</dbReference>
<dbReference type="CDD" id="cd00156">
    <property type="entry name" value="REC"/>
    <property type="match status" value="1"/>
</dbReference>
<evidence type="ECO:0000256" key="4">
    <source>
        <dbReference type="ARBA" id="ARBA00012438"/>
    </source>
</evidence>
<keyword evidence="17" id="KW-1185">Reference proteome</keyword>
<dbReference type="EMBL" id="BMZA01000005">
    <property type="protein sequence ID" value="GGZ03958.1"/>
    <property type="molecule type" value="Genomic_DNA"/>
</dbReference>
<dbReference type="InterPro" id="IPR003594">
    <property type="entry name" value="HATPase_dom"/>
</dbReference>
<keyword evidence="6" id="KW-0808">Transferase</keyword>
<dbReference type="InterPro" id="IPR036097">
    <property type="entry name" value="HisK_dim/P_sf"/>
</dbReference>
<evidence type="ECO:0000256" key="3">
    <source>
        <dbReference type="ARBA" id="ARBA00006434"/>
    </source>
</evidence>
<dbReference type="GO" id="GO:0022857">
    <property type="term" value="F:transmembrane transporter activity"/>
    <property type="evidence" value="ECO:0007669"/>
    <property type="project" value="InterPro"/>
</dbReference>
<dbReference type="Pfam" id="PF12860">
    <property type="entry name" value="PAS_7"/>
    <property type="match status" value="1"/>
</dbReference>
<evidence type="ECO:0000256" key="5">
    <source>
        <dbReference type="ARBA" id="ARBA00022553"/>
    </source>
</evidence>
<dbReference type="RefSeq" id="WP_189620921.1">
    <property type="nucleotide sequence ID" value="NZ_BMZA01000005.1"/>
</dbReference>
<dbReference type="PANTHER" id="PTHR43047">
    <property type="entry name" value="TWO-COMPONENT HISTIDINE PROTEIN KINASE"/>
    <property type="match status" value="1"/>
</dbReference>
<feature type="transmembrane region" description="Helical" evidence="13">
    <location>
        <begin position="402"/>
        <end position="423"/>
    </location>
</feature>
<comment type="catalytic activity">
    <reaction evidence="1">
        <text>ATP + protein L-histidine = ADP + protein N-phospho-L-histidine.</text>
        <dbReference type="EC" id="2.7.13.3"/>
    </reaction>
</comment>
<dbReference type="InterPro" id="IPR038377">
    <property type="entry name" value="Na/Glc_symporter_sf"/>
</dbReference>
<dbReference type="SUPFAM" id="SSF47384">
    <property type="entry name" value="Homodimeric domain of signal transducing histidine kinase"/>
    <property type="match status" value="1"/>
</dbReference>
<dbReference type="Pfam" id="PF00512">
    <property type="entry name" value="HisKA"/>
    <property type="match status" value="1"/>
</dbReference>
<dbReference type="GO" id="GO:0000155">
    <property type="term" value="F:phosphorelay sensor kinase activity"/>
    <property type="evidence" value="ECO:0007669"/>
    <property type="project" value="InterPro"/>
</dbReference>
<dbReference type="Pfam" id="PF00072">
    <property type="entry name" value="Response_reg"/>
    <property type="match status" value="1"/>
</dbReference>
<dbReference type="InterPro" id="IPR000014">
    <property type="entry name" value="PAS"/>
</dbReference>
<dbReference type="Gene3D" id="1.10.287.130">
    <property type="match status" value="1"/>
</dbReference>
<feature type="transmembrane region" description="Helical" evidence="13">
    <location>
        <begin position="378"/>
        <end position="396"/>
    </location>
</feature>
<comment type="caution">
    <text evidence="16">The sequence shown here is derived from an EMBL/GenBank/DDBJ whole genome shotgun (WGS) entry which is preliminary data.</text>
</comment>
<dbReference type="InterPro" id="IPR005467">
    <property type="entry name" value="His_kinase_dom"/>
</dbReference>
<feature type="transmembrane region" description="Helical" evidence="13">
    <location>
        <begin position="233"/>
        <end position="253"/>
    </location>
</feature>
<evidence type="ECO:0000313" key="17">
    <source>
        <dbReference type="Proteomes" id="UP000648075"/>
    </source>
</evidence>